<organism evidence="1 2">
    <name type="scientific">Cenococcum geophilum 1.58</name>
    <dbReference type="NCBI Taxonomy" id="794803"/>
    <lineage>
        <taxon>Eukaryota</taxon>
        <taxon>Fungi</taxon>
        <taxon>Dikarya</taxon>
        <taxon>Ascomycota</taxon>
        <taxon>Pezizomycotina</taxon>
        <taxon>Dothideomycetes</taxon>
        <taxon>Pleosporomycetidae</taxon>
        <taxon>Gloniales</taxon>
        <taxon>Gloniaceae</taxon>
        <taxon>Cenococcum</taxon>
    </lineage>
</organism>
<keyword evidence="2" id="KW-1185">Reference proteome</keyword>
<gene>
    <name evidence="1" type="ORF">K441DRAFT_452221</name>
</gene>
<accession>A0ACC8ELZ1</accession>
<dbReference type="EMBL" id="KV748271">
    <property type="protein sequence ID" value="OCK87074.1"/>
    <property type="molecule type" value="Genomic_DNA"/>
</dbReference>
<evidence type="ECO:0000313" key="1">
    <source>
        <dbReference type="EMBL" id="OCK87074.1"/>
    </source>
</evidence>
<proteinExistence type="predicted"/>
<feature type="non-terminal residue" evidence="1">
    <location>
        <position position="59"/>
    </location>
</feature>
<reference evidence="1 2" key="1">
    <citation type="journal article" date="2016" name="Nat. Commun.">
        <title>Ectomycorrhizal ecology is imprinted in the genome of the dominant symbiotic fungus Cenococcum geophilum.</title>
        <authorList>
            <consortium name="DOE Joint Genome Institute"/>
            <person name="Peter M."/>
            <person name="Kohler A."/>
            <person name="Ohm R.A."/>
            <person name="Kuo A."/>
            <person name="Krutzmann J."/>
            <person name="Morin E."/>
            <person name="Arend M."/>
            <person name="Barry K.W."/>
            <person name="Binder M."/>
            <person name="Choi C."/>
            <person name="Clum A."/>
            <person name="Copeland A."/>
            <person name="Grisel N."/>
            <person name="Haridas S."/>
            <person name="Kipfer T."/>
            <person name="LaButti K."/>
            <person name="Lindquist E."/>
            <person name="Lipzen A."/>
            <person name="Maire R."/>
            <person name="Meier B."/>
            <person name="Mihaltcheva S."/>
            <person name="Molinier V."/>
            <person name="Murat C."/>
            <person name="Poggeler S."/>
            <person name="Quandt C.A."/>
            <person name="Sperisen C."/>
            <person name="Tritt A."/>
            <person name="Tisserant E."/>
            <person name="Crous P.W."/>
            <person name="Henrissat B."/>
            <person name="Nehls U."/>
            <person name="Egli S."/>
            <person name="Spatafora J.W."/>
            <person name="Grigoriev I.V."/>
            <person name="Martin F.M."/>
        </authorList>
    </citation>
    <scope>NUCLEOTIDE SEQUENCE [LARGE SCALE GENOMIC DNA]</scope>
    <source>
        <strain evidence="1 2">1.58</strain>
    </source>
</reference>
<sequence length="59" mass="6614">IDPLSTTASIIAILQLSSKVVRYLTNVRDALKERTKCAIKALNLHSLLLNLRFYLKEGS</sequence>
<evidence type="ECO:0000313" key="2">
    <source>
        <dbReference type="Proteomes" id="UP000250078"/>
    </source>
</evidence>
<feature type="non-terminal residue" evidence="1">
    <location>
        <position position="1"/>
    </location>
</feature>
<protein>
    <submittedName>
        <fullName evidence="1">Uncharacterized protein</fullName>
    </submittedName>
</protein>
<dbReference type="Proteomes" id="UP000250078">
    <property type="component" value="Unassembled WGS sequence"/>
</dbReference>
<name>A0ACC8ELZ1_9PEZI</name>